<accession>A0A0G4FES3</accession>
<organism evidence="4 5">
    <name type="scientific">Vitrella brassicaformis (strain CCMP3155)</name>
    <dbReference type="NCBI Taxonomy" id="1169540"/>
    <lineage>
        <taxon>Eukaryota</taxon>
        <taxon>Sar</taxon>
        <taxon>Alveolata</taxon>
        <taxon>Colpodellida</taxon>
        <taxon>Vitrellaceae</taxon>
        <taxon>Vitrella</taxon>
    </lineage>
</organism>
<feature type="chain" id="PRO_5005188706" evidence="3">
    <location>
        <begin position="19"/>
        <end position="345"/>
    </location>
</feature>
<keyword evidence="3" id="KW-0732">Signal</keyword>
<gene>
    <name evidence="4" type="ORF">Vbra_15131</name>
</gene>
<feature type="compositionally biased region" description="Polar residues" evidence="1">
    <location>
        <begin position="117"/>
        <end position="140"/>
    </location>
</feature>
<keyword evidence="5" id="KW-1185">Reference proteome</keyword>
<dbReference type="Proteomes" id="UP000041254">
    <property type="component" value="Unassembled WGS sequence"/>
</dbReference>
<dbReference type="InParanoid" id="A0A0G4FES3"/>
<feature type="signal peptide" evidence="3">
    <location>
        <begin position="1"/>
        <end position="18"/>
    </location>
</feature>
<evidence type="ECO:0000256" key="3">
    <source>
        <dbReference type="SAM" id="SignalP"/>
    </source>
</evidence>
<feature type="transmembrane region" description="Helical" evidence="2">
    <location>
        <begin position="284"/>
        <end position="304"/>
    </location>
</feature>
<evidence type="ECO:0000313" key="4">
    <source>
        <dbReference type="EMBL" id="CEM11312.1"/>
    </source>
</evidence>
<feature type="region of interest" description="Disordered" evidence="1">
    <location>
        <begin position="185"/>
        <end position="241"/>
    </location>
</feature>
<name>A0A0G4FES3_VITBC</name>
<dbReference type="EMBL" id="CDMY01000413">
    <property type="protein sequence ID" value="CEM11312.1"/>
    <property type="molecule type" value="Genomic_DNA"/>
</dbReference>
<feature type="region of interest" description="Disordered" evidence="1">
    <location>
        <begin position="251"/>
        <end position="270"/>
    </location>
</feature>
<evidence type="ECO:0000313" key="5">
    <source>
        <dbReference type="Proteomes" id="UP000041254"/>
    </source>
</evidence>
<protein>
    <submittedName>
        <fullName evidence="4">Uncharacterized protein</fullName>
    </submittedName>
</protein>
<sequence length="345" mass="37912">MKGVADLILVLCISVSLARPSHRQVPSSRYASREFLHRTRLNRVVDSDDHDDFSVLLQHHPSIEPAKPPPSRRVRLLLRHGSLFPVLGRPVSRKLRVQQQRPVVLSSIKRPPPYFQATDTVSTDHYSTTREPPTSPSAWTRHSLEADSHGAVDHSVDALVMTSSSTHQQPPATSPAYRRLKAATGNFAPDADPQPPKEKHFDSIKHSAEDTSPLSPQDRPHVHTSWVHPSRTPPTADAWRERDKGPLDELAEALGIGPPPQQPEVGPSARDARGSFMGLYRSEWAVIWSLVGMVGVVLAFAKVIKVADMSKGRRALTGAEETPSGEMEDRYSPEDGGGEGVEVKG</sequence>
<proteinExistence type="predicted"/>
<evidence type="ECO:0000256" key="1">
    <source>
        <dbReference type="SAM" id="MobiDB-lite"/>
    </source>
</evidence>
<feature type="region of interest" description="Disordered" evidence="1">
    <location>
        <begin position="314"/>
        <end position="345"/>
    </location>
</feature>
<keyword evidence="2" id="KW-1133">Transmembrane helix</keyword>
<keyword evidence="2" id="KW-0812">Transmembrane</keyword>
<dbReference type="VEuPathDB" id="CryptoDB:Vbra_15131"/>
<dbReference type="AlphaFoldDB" id="A0A0G4FES3"/>
<feature type="compositionally biased region" description="Basic and acidic residues" evidence="1">
    <location>
        <begin position="195"/>
        <end position="209"/>
    </location>
</feature>
<feature type="region of interest" description="Disordered" evidence="1">
    <location>
        <begin position="115"/>
        <end position="141"/>
    </location>
</feature>
<evidence type="ECO:0000256" key="2">
    <source>
        <dbReference type="SAM" id="Phobius"/>
    </source>
</evidence>
<keyword evidence="2" id="KW-0472">Membrane</keyword>
<reference evidence="4 5" key="1">
    <citation type="submission" date="2014-11" db="EMBL/GenBank/DDBJ databases">
        <authorList>
            <person name="Zhu J."/>
            <person name="Qi W."/>
            <person name="Song R."/>
        </authorList>
    </citation>
    <scope>NUCLEOTIDE SEQUENCE [LARGE SCALE GENOMIC DNA]</scope>
</reference>